<dbReference type="GO" id="GO:0009228">
    <property type="term" value="P:thiamine biosynthetic process"/>
    <property type="evidence" value="ECO:0007669"/>
    <property type="project" value="UniProtKB-KW"/>
</dbReference>
<keyword evidence="10 11" id="KW-0784">Thiamine biosynthesis</keyword>
<comment type="function">
    <text evidence="11">Catalyzes the phosphorylation of the hydroxyl group of 4-methyl-5-beta-hydroxyethylthiazole (THZ).</text>
</comment>
<sequence length="278" mass="27811">MADELTPQAIHDDVRAILTQVKTGHPLVHCLTNNVVKQVTANALLAAGAAPAMVEDAVEAGEFAHVASGVLVNVGTLTPDIRQAMTSAVSAAQSANTPWVLDPVAVGGLSVRTQFARSILDSRPAAIRGNPSEIAALAGTGSGGRGVDSTDSVEAVTTIAAELSHRSGAVVAASGPTDLVVSTVARTHVTGGHPMLQQVIGTGCALGALTAATLGVAQLPAQHHAAVVASHALVSAAGTVAGQTASAPGHFAVAWLDALHTLSADDVRELITLDSEQA</sequence>
<reference evidence="12 13" key="1">
    <citation type="submission" date="2023-03" db="EMBL/GenBank/DDBJ databases">
        <title>Complete genome sequences of several Auritidibacter ignavus strains isolated from ear infections.</title>
        <authorList>
            <person name="Baehr T."/>
            <person name="Baumhoegger A.M."/>
        </authorList>
    </citation>
    <scope>NUCLEOTIDE SEQUENCE [LARGE SCALE GENOMIC DNA]</scope>
    <source>
        <strain evidence="12 13">BABAE-6</strain>
    </source>
</reference>
<dbReference type="PIRSF" id="PIRSF000513">
    <property type="entry name" value="Thz_kinase"/>
    <property type="match status" value="1"/>
</dbReference>
<dbReference type="GO" id="GO:0004417">
    <property type="term" value="F:hydroxyethylthiazole kinase activity"/>
    <property type="evidence" value="ECO:0007669"/>
    <property type="project" value="UniProtKB-UniRule"/>
</dbReference>
<comment type="catalytic activity">
    <reaction evidence="1 11">
        <text>5-(2-hydroxyethyl)-4-methylthiazole + ATP = 4-methyl-5-(2-phosphooxyethyl)-thiazole + ADP + H(+)</text>
        <dbReference type="Rhea" id="RHEA:24212"/>
        <dbReference type="ChEBI" id="CHEBI:15378"/>
        <dbReference type="ChEBI" id="CHEBI:17957"/>
        <dbReference type="ChEBI" id="CHEBI:30616"/>
        <dbReference type="ChEBI" id="CHEBI:58296"/>
        <dbReference type="ChEBI" id="CHEBI:456216"/>
        <dbReference type="EC" id="2.7.1.50"/>
    </reaction>
</comment>
<dbReference type="RefSeq" id="WP_279675238.1">
    <property type="nucleotide sequence ID" value="NZ_CP122566.1"/>
</dbReference>
<keyword evidence="9 11" id="KW-0460">Magnesium</keyword>
<dbReference type="InterPro" id="IPR000417">
    <property type="entry name" value="Hyethyz_kinase"/>
</dbReference>
<feature type="binding site" evidence="11">
    <location>
        <position position="201"/>
    </location>
    <ligand>
        <name>substrate</name>
    </ligand>
</feature>
<evidence type="ECO:0000256" key="8">
    <source>
        <dbReference type="ARBA" id="ARBA00022840"/>
    </source>
</evidence>
<dbReference type="Gene3D" id="3.40.1190.20">
    <property type="match status" value="1"/>
</dbReference>
<comment type="pathway">
    <text evidence="3 11">Cofactor biosynthesis; thiamine diphosphate biosynthesis; 4-methyl-5-(2-phosphoethyl)-thiazole from 5-(2-hydroxyethyl)-4-methylthiazole: step 1/1.</text>
</comment>
<evidence type="ECO:0000256" key="9">
    <source>
        <dbReference type="ARBA" id="ARBA00022842"/>
    </source>
</evidence>
<evidence type="ECO:0000256" key="2">
    <source>
        <dbReference type="ARBA" id="ARBA00001946"/>
    </source>
</evidence>
<name>A0AAJ6AJV3_9MICC</name>
<keyword evidence="8 11" id="KW-0067">ATP-binding</keyword>
<dbReference type="Proteomes" id="UP001224674">
    <property type="component" value="Chromosome"/>
</dbReference>
<accession>A0AAJ6AJV3</accession>
<dbReference type="NCBIfam" id="NF006830">
    <property type="entry name" value="PRK09355.1"/>
    <property type="match status" value="1"/>
</dbReference>
<feature type="binding site" evidence="11">
    <location>
        <position position="53"/>
    </location>
    <ligand>
        <name>substrate</name>
    </ligand>
</feature>
<evidence type="ECO:0000256" key="1">
    <source>
        <dbReference type="ARBA" id="ARBA00001771"/>
    </source>
</evidence>
<dbReference type="AlphaFoldDB" id="A0AAJ6AJV3"/>
<protein>
    <recommendedName>
        <fullName evidence="11">Hydroxyethylthiazole kinase</fullName>
        <ecNumber evidence="11">2.7.1.50</ecNumber>
    </recommendedName>
    <alternativeName>
        <fullName evidence="11">4-methyl-5-beta-hydroxyethylthiazole kinase</fullName>
        <shortName evidence="11">TH kinase</shortName>
        <shortName evidence="11">Thz kinase</shortName>
    </alternativeName>
</protein>
<dbReference type="Pfam" id="PF02110">
    <property type="entry name" value="HK"/>
    <property type="match status" value="1"/>
</dbReference>
<dbReference type="EC" id="2.7.1.50" evidence="11"/>
<keyword evidence="5 11" id="KW-0479">Metal-binding</keyword>
<gene>
    <name evidence="11 12" type="primary">thiM</name>
    <name evidence="12" type="ORF">QDX21_04415</name>
</gene>
<evidence type="ECO:0000256" key="3">
    <source>
        <dbReference type="ARBA" id="ARBA00004868"/>
    </source>
</evidence>
<keyword evidence="7 11" id="KW-0418">Kinase</keyword>
<dbReference type="GO" id="GO:0009229">
    <property type="term" value="P:thiamine diphosphate biosynthetic process"/>
    <property type="evidence" value="ECO:0007669"/>
    <property type="project" value="UniProtKB-UniRule"/>
</dbReference>
<evidence type="ECO:0000313" key="12">
    <source>
        <dbReference type="EMBL" id="WGH94042.1"/>
    </source>
</evidence>
<dbReference type="EMBL" id="CP122566">
    <property type="protein sequence ID" value="WGH94042.1"/>
    <property type="molecule type" value="Genomic_DNA"/>
</dbReference>
<proteinExistence type="inferred from homology"/>
<dbReference type="InterPro" id="IPR029056">
    <property type="entry name" value="Ribokinase-like"/>
</dbReference>
<evidence type="ECO:0000256" key="10">
    <source>
        <dbReference type="ARBA" id="ARBA00022977"/>
    </source>
</evidence>
<evidence type="ECO:0000256" key="5">
    <source>
        <dbReference type="ARBA" id="ARBA00022723"/>
    </source>
</evidence>
<comment type="similarity">
    <text evidence="11">Belongs to the Thz kinase family.</text>
</comment>
<keyword evidence="4 11" id="KW-0808">Transferase</keyword>
<dbReference type="GO" id="GO:0005524">
    <property type="term" value="F:ATP binding"/>
    <property type="evidence" value="ECO:0007669"/>
    <property type="project" value="UniProtKB-UniRule"/>
</dbReference>
<evidence type="ECO:0000313" key="13">
    <source>
        <dbReference type="Proteomes" id="UP001224674"/>
    </source>
</evidence>
<evidence type="ECO:0000256" key="11">
    <source>
        <dbReference type="HAMAP-Rule" id="MF_00228"/>
    </source>
</evidence>
<keyword evidence="13" id="KW-1185">Reference proteome</keyword>
<dbReference type="HAMAP" id="MF_00228">
    <property type="entry name" value="Thz_kinase"/>
    <property type="match status" value="1"/>
</dbReference>
<dbReference type="PRINTS" id="PR01099">
    <property type="entry name" value="HYETHTZKNASE"/>
</dbReference>
<dbReference type="CDD" id="cd01170">
    <property type="entry name" value="THZ_kinase"/>
    <property type="match status" value="1"/>
</dbReference>
<evidence type="ECO:0000256" key="6">
    <source>
        <dbReference type="ARBA" id="ARBA00022741"/>
    </source>
</evidence>
<dbReference type="GO" id="GO:0000287">
    <property type="term" value="F:magnesium ion binding"/>
    <property type="evidence" value="ECO:0007669"/>
    <property type="project" value="UniProtKB-UniRule"/>
</dbReference>
<evidence type="ECO:0000256" key="7">
    <source>
        <dbReference type="ARBA" id="ARBA00022777"/>
    </source>
</evidence>
<feature type="binding site" evidence="11">
    <location>
        <position position="128"/>
    </location>
    <ligand>
        <name>ATP</name>
        <dbReference type="ChEBI" id="CHEBI:30616"/>
    </ligand>
</feature>
<evidence type="ECO:0000256" key="4">
    <source>
        <dbReference type="ARBA" id="ARBA00022679"/>
    </source>
</evidence>
<keyword evidence="6 11" id="KW-0547">Nucleotide-binding</keyword>
<dbReference type="SUPFAM" id="SSF53613">
    <property type="entry name" value="Ribokinase-like"/>
    <property type="match status" value="1"/>
</dbReference>
<comment type="cofactor">
    <cofactor evidence="2 11">
        <name>Mg(2+)</name>
        <dbReference type="ChEBI" id="CHEBI:18420"/>
    </cofactor>
</comment>
<organism evidence="12 13">
    <name type="scientific">Auritidibacter ignavus</name>
    <dbReference type="NCBI Taxonomy" id="678932"/>
    <lineage>
        <taxon>Bacteria</taxon>
        <taxon>Bacillati</taxon>
        <taxon>Actinomycetota</taxon>
        <taxon>Actinomycetes</taxon>
        <taxon>Micrococcales</taxon>
        <taxon>Micrococcaceae</taxon>
        <taxon>Auritidibacter</taxon>
    </lineage>
</organism>
<feature type="binding site" evidence="11">
    <location>
        <position position="174"/>
    </location>
    <ligand>
        <name>ATP</name>
        <dbReference type="ChEBI" id="CHEBI:30616"/>
    </ligand>
</feature>